<feature type="compositionally biased region" description="Polar residues" evidence="8">
    <location>
        <begin position="236"/>
        <end position="245"/>
    </location>
</feature>
<comment type="subcellular location">
    <subcellularLocation>
        <location evidence="2">Cell membrane</location>
    </subcellularLocation>
</comment>
<evidence type="ECO:0000256" key="4">
    <source>
        <dbReference type="ARBA" id="ARBA00022448"/>
    </source>
</evidence>
<evidence type="ECO:0000256" key="7">
    <source>
        <dbReference type="ARBA" id="ARBA00023294"/>
    </source>
</evidence>
<feature type="region of interest" description="Disordered" evidence="8">
    <location>
        <begin position="95"/>
        <end position="158"/>
    </location>
</feature>
<proteinExistence type="inferred from homology"/>
<dbReference type="RefSeq" id="XP_021276954.1">
    <property type="nucleotide sequence ID" value="XM_021421279.1"/>
</dbReference>
<evidence type="ECO:0000256" key="6">
    <source>
        <dbReference type="ARBA" id="ARBA00023136"/>
    </source>
</evidence>
<feature type="compositionally biased region" description="Low complexity" evidence="8">
    <location>
        <begin position="224"/>
        <end position="235"/>
    </location>
</feature>
<keyword evidence="9" id="KW-1185">Reference proteome</keyword>
<dbReference type="PANTHER" id="PTHR33541">
    <property type="entry name" value="PROTEIN BIG GRAIN 1-LIKE A-RELATED"/>
    <property type="match status" value="1"/>
</dbReference>
<evidence type="ECO:0000256" key="5">
    <source>
        <dbReference type="ARBA" id="ARBA00022475"/>
    </source>
</evidence>
<dbReference type="PANTHER" id="PTHR33541:SF31">
    <property type="entry name" value="PROTEIN BIG GRAIN 1-LIKE A"/>
    <property type="match status" value="1"/>
</dbReference>
<dbReference type="InterPro" id="IPR039621">
    <property type="entry name" value="BG1-like"/>
</dbReference>
<dbReference type="GeneID" id="110411229"/>
<feature type="compositionally biased region" description="Basic residues" evidence="8">
    <location>
        <begin position="122"/>
        <end position="134"/>
    </location>
</feature>
<gene>
    <name evidence="10" type="primary">LOC110411229</name>
</gene>
<feature type="region of interest" description="Disordered" evidence="8">
    <location>
        <begin position="1"/>
        <end position="22"/>
    </location>
</feature>
<comment type="function">
    <text evidence="1">Involved in auxin transport. Regulator of the auxin signaling pathway.</text>
</comment>
<evidence type="ECO:0000256" key="3">
    <source>
        <dbReference type="ARBA" id="ARBA00010067"/>
    </source>
</evidence>
<dbReference type="GO" id="GO:0005886">
    <property type="term" value="C:plasma membrane"/>
    <property type="evidence" value="ECO:0007669"/>
    <property type="project" value="UniProtKB-SubCell"/>
</dbReference>
<protein>
    <submittedName>
        <fullName evidence="10">Protein BIG GRAIN 1-like C</fullName>
    </submittedName>
</protein>
<evidence type="ECO:0000313" key="9">
    <source>
        <dbReference type="Proteomes" id="UP000504621"/>
    </source>
</evidence>
<dbReference type="Proteomes" id="UP000504621">
    <property type="component" value="Unplaced"/>
</dbReference>
<evidence type="ECO:0000256" key="8">
    <source>
        <dbReference type="SAM" id="MobiDB-lite"/>
    </source>
</evidence>
<keyword evidence="4" id="KW-0813">Transport</keyword>
<keyword evidence="5" id="KW-1003">Cell membrane</keyword>
<name>A0A6J0ZRR6_9ROSI</name>
<sequence length="392" mass="43703">MYRREGSVSETAVPQRRRTPSFSSSLLDAIYRSIDESANGDEATLCHYRETKTTLVKKQNNASSEEERRVSSLRRAIMIEDWVEKQSGYGSAVHFNSTSSSSDSSSGGIFSSSEAESSYKEKSKRSTPAKPHKSKQFEQRNFDSNNNNQQKAKREGSGFTKTKLKALKIFGESKKVKQPISPGGRITNFLNSIFNANAKKVKMCSVGVSDDVSFEHKSKTTCSSASSFSRSCLSKTPSSRGNKYSNGKKRSCRFCPVSVIVDGDCRPCGHKCIYEDDPSLMPTSTVQKNVKSSSRKELKNFVKEKESGVSNKANDYIRSYQRKGTGKLDLRGFVDDCEDDDEEEEDDALSYSSSDLFELDHLIGIGRYREELPVYETTSLKNNQAIANGFIL</sequence>
<accession>A0A6J0ZRR6</accession>
<keyword evidence="6" id="KW-0472">Membrane</keyword>
<feature type="region of interest" description="Disordered" evidence="8">
    <location>
        <begin position="224"/>
        <end position="248"/>
    </location>
</feature>
<dbReference type="GO" id="GO:0009734">
    <property type="term" value="P:auxin-activated signaling pathway"/>
    <property type="evidence" value="ECO:0007669"/>
    <property type="project" value="UniProtKB-KW"/>
</dbReference>
<dbReference type="OrthoDB" id="680041at2759"/>
<evidence type="ECO:0000256" key="2">
    <source>
        <dbReference type="ARBA" id="ARBA00004236"/>
    </source>
</evidence>
<feature type="compositionally biased region" description="Low complexity" evidence="8">
    <location>
        <begin position="97"/>
        <end position="116"/>
    </location>
</feature>
<evidence type="ECO:0000313" key="10">
    <source>
        <dbReference type="RefSeq" id="XP_021276954.1"/>
    </source>
</evidence>
<comment type="similarity">
    <text evidence="3">Belongs to the BIG GRAIN 1 (BG1) plant protein family.</text>
</comment>
<reference evidence="10" key="1">
    <citation type="submission" date="2025-08" db="UniProtKB">
        <authorList>
            <consortium name="RefSeq"/>
        </authorList>
    </citation>
    <scope>IDENTIFICATION</scope>
    <source>
        <tissue evidence="10">Leaf</tissue>
    </source>
</reference>
<organism evidence="9 10">
    <name type="scientific">Herrania umbratica</name>
    <dbReference type="NCBI Taxonomy" id="108875"/>
    <lineage>
        <taxon>Eukaryota</taxon>
        <taxon>Viridiplantae</taxon>
        <taxon>Streptophyta</taxon>
        <taxon>Embryophyta</taxon>
        <taxon>Tracheophyta</taxon>
        <taxon>Spermatophyta</taxon>
        <taxon>Magnoliopsida</taxon>
        <taxon>eudicotyledons</taxon>
        <taxon>Gunneridae</taxon>
        <taxon>Pentapetalae</taxon>
        <taxon>rosids</taxon>
        <taxon>malvids</taxon>
        <taxon>Malvales</taxon>
        <taxon>Malvaceae</taxon>
        <taxon>Byttnerioideae</taxon>
        <taxon>Herrania</taxon>
    </lineage>
</organism>
<evidence type="ECO:0000256" key="1">
    <source>
        <dbReference type="ARBA" id="ARBA00002281"/>
    </source>
</evidence>
<keyword evidence="7" id="KW-0927">Auxin signaling pathway</keyword>
<dbReference type="AlphaFoldDB" id="A0A6J0ZRR6"/>